<dbReference type="OrthoDB" id="6581217at2759"/>
<organism evidence="9 10">
    <name type="scientific">Pararge aegeria aegeria</name>
    <dbReference type="NCBI Taxonomy" id="348720"/>
    <lineage>
        <taxon>Eukaryota</taxon>
        <taxon>Metazoa</taxon>
        <taxon>Ecdysozoa</taxon>
        <taxon>Arthropoda</taxon>
        <taxon>Hexapoda</taxon>
        <taxon>Insecta</taxon>
        <taxon>Pterygota</taxon>
        <taxon>Neoptera</taxon>
        <taxon>Endopterygota</taxon>
        <taxon>Lepidoptera</taxon>
        <taxon>Glossata</taxon>
        <taxon>Ditrysia</taxon>
        <taxon>Papilionoidea</taxon>
        <taxon>Nymphalidae</taxon>
        <taxon>Satyrinae</taxon>
        <taxon>Satyrini</taxon>
        <taxon>Parargina</taxon>
        <taxon>Pararge</taxon>
    </lineage>
</organism>
<evidence type="ECO:0000259" key="8">
    <source>
        <dbReference type="Pfam" id="PF13359"/>
    </source>
</evidence>
<dbReference type="GO" id="GO:0004518">
    <property type="term" value="F:nuclease activity"/>
    <property type="evidence" value="ECO:0007669"/>
    <property type="project" value="UniProtKB-KW"/>
</dbReference>
<keyword evidence="6" id="KW-0378">Hydrolase</keyword>
<dbReference type="GO" id="GO:0005634">
    <property type="term" value="C:nucleus"/>
    <property type="evidence" value="ECO:0007669"/>
    <property type="project" value="UniProtKB-SubCell"/>
</dbReference>
<evidence type="ECO:0000313" key="10">
    <source>
        <dbReference type="Proteomes" id="UP000838756"/>
    </source>
</evidence>
<protein>
    <submittedName>
        <fullName evidence="9">Jg27629 protein</fullName>
    </submittedName>
</protein>
<dbReference type="EMBL" id="CAKXAJ010025932">
    <property type="protein sequence ID" value="CAH2246354.1"/>
    <property type="molecule type" value="Genomic_DNA"/>
</dbReference>
<dbReference type="GO" id="GO:0046872">
    <property type="term" value="F:metal ion binding"/>
    <property type="evidence" value="ECO:0007669"/>
    <property type="project" value="UniProtKB-KW"/>
</dbReference>
<name>A0A8S4S234_9NEOP</name>
<proteinExistence type="inferred from homology"/>
<dbReference type="PANTHER" id="PTHR22930">
    <property type="match status" value="1"/>
</dbReference>
<evidence type="ECO:0000256" key="2">
    <source>
        <dbReference type="ARBA" id="ARBA00004123"/>
    </source>
</evidence>
<comment type="similarity">
    <text evidence="3">Belongs to the HARBI1 family.</text>
</comment>
<reference evidence="9" key="1">
    <citation type="submission" date="2022-03" db="EMBL/GenBank/DDBJ databases">
        <authorList>
            <person name="Lindestad O."/>
        </authorList>
    </citation>
    <scope>NUCLEOTIDE SEQUENCE</scope>
</reference>
<comment type="caution">
    <text evidence="9">The sequence shown here is derived from an EMBL/GenBank/DDBJ whole genome shotgun (WGS) entry which is preliminary data.</text>
</comment>
<dbReference type="InterPro" id="IPR045249">
    <property type="entry name" value="HARBI1-like"/>
</dbReference>
<keyword evidence="5" id="KW-0479">Metal-binding</keyword>
<evidence type="ECO:0000256" key="6">
    <source>
        <dbReference type="ARBA" id="ARBA00022801"/>
    </source>
</evidence>
<dbReference type="Pfam" id="PF13359">
    <property type="entry name" value="DDE_Tnp_4"/>
    <property type="match status" value="1"/>
</dbReference>
<feature type="domain" description="DDE Tnp4" evidence="8">
    <location>
        <begin position="177"/>
        <end position="342"/>
    </location>
</feature>
<evidence type="ECO:0000256" key="4">
    <source>
        <dbReference type="ARBA" id="ARBA00022722"/>
    </source>
</evidence>
<keyword evidence="10" id="KW-1185">Reference proteome</keyword>
<dbReference type="GO" id="GO:0016787">
    <property type="term" value="F:hydrolase activity"/>
    <property type="evidence" value="ECO:0007669"/>
    <property type="project" value="UniProtKB-KW"/>
</dbReference>
<evidence type="ECO:0000256" key="1">
    <source>
        <dbReference type="ARBA" id="ARBA00001968"/>
    </source>
</evidence>
<dbReference type="AlphaFoldDB" id="A0A8S4S234"/>
<comment type="cofactor">
    <cofactor evidence="1">
        <name>a divalent metal cation</name>
        <dbReference type="ChEBI" id="CHEBI:60240"/>
    </cofactor>
</comment>
<dbReference type="PANTHER" id="PTHR22930:SF269">
    <property type="entry name" value="NUCLEASE HARBI1-LIKE PROTEIN"/>
    <property type="match status" value="1"/>
</dbReference>
<accession>A0A8S4S234</accession>
<evidence type="ECO:0000256" key="5">
    <source>
        <dbReference type="ARBA" id="ARBA00022723"/>
    </source>
</evidence>
<keyword evidence="4" id="KW-0540">Nuclease</keyword>
<evidence type="ECO:0000256" key="3">
    <source>
        <dbReference type="ARBA" id="ARBA00006958"/>
    </source>
</evidence>
<dbReference type="InterPro" id="IPR027806">
    <property type="entry name" value="HARBI1_dom"/>
</dbReference>
<evidence type="ECO:0000256" key="7">
    <source>
        <dbReference type="ARBA" id="ARBA00023242"/>
    </source>
</evidence>
<gene>
    <name evidence="9" type="primary">jg27629</name>
    <name evidence="9" type="ORF">PAEG_LOCUS21360</name>
</gene>
<comment type="subcellular location">
    <subcellularLocation>
        <location evidence="2">Nucleus</location>
    </subcellularLocation>
</comment>
<sequence>MVDWDMIIIALLAEEEEMEEHINKIRRQKVRRRIWVEECWQERCSYGEFNTLCTTLPSKGVLFYDYYKMDYEKFRMLVEILRPYIQKKTTNYRSTISIEERLTICLRFLTVGSSFKSLAFNYRVGYSTVRSIVYETCAAIWKVLQPIVMPKPTEETWSQIEEGFKNIWQFPNCIGALDGKHVQIRSPHNSGSQFYNYKKSFSTVLLAVVDANYKFVIVDVGAYGRNSDGGILSNSKLGQKLNNTLHIPQNKCLPSTNKEIPHVFVADEAFPLTNNIMRPFPGNVIRGDEQKKIFNYRLSRARRMVESAFGIMVQKYEVFQRPLKVQPHHLDKIILACTCLHNFLIDEKYIHTQSHESNQSEIIFQDFEQLNEEEEDGSNVTESMKIRDEFKKYFSSEAGSVHWQDNIINRRC</sequence>
<evidence type="ECO:0000313" key="9">
    <source>
        <dbReference type="EMBL" id="CAH2246354.1"/>
    </source>
</evidence>
<keyword evidence="7" id="KW-0539">Nucleus</keyword>
<dbReference type="Proteomes" id="UP000838756">
    <property type="component" value="Unassembled WGS sequence"/>
</dbReference>